<evidence type="ECO:0000256" key="5">
    <source>
        <dbReference type="ARBA" id="ARBA00023016"/>
    </source>
</evidence>
<dbReference type="SUPFAM" id="SSF51064">
    <property type="entry name" value="Head domain of nucleotide exchange factor GrpE"/>
    <property type="match status" value="1"/>
</dbReference>
<name>A0A8J3YUI6_9ACTN</name>
<dbReference type="FunFam" id="2.30.22.10:FF:000001">
    <property type="entry name" value="Protein GrpE"/>
    <property type="match status" value="1"/>
</dbReference>
<dbReference type="PANTHER" id="PTHR21237:SF23">
    <property type="entry name" value="GRPE PROTEIN HOMOLOG, MITOCHONDRIAL"/>
    <property type="match status" value="1"/>
</dbReference>
<feature type="compositionally biased region" description="Basic and acidic residues" evidence="14">
    <location>
        <begin position="1"/>
        <end position="30"/>
    </location>
</feature>
<comment type="caution">
    <text evidence="15">The sequence shown here is derived from an EMBL/GenBank/DDBJ whole genome shotgun (WGS) entry which is preliminary data.</text>
</comment>
<keyword evidence="4 10" id="KW-0963">Cytoplasm</keyword>
<evidence type="ECO:0000256" key="3">
    <source>
        <dbReference type="ARBA" id="ARBA00011738"/>
    </source>
</evidence>
<feature type="region of interest" description="Disordered" evidence="14">
    <location>
        <begin position="1"/>
        <end position="61"/>
    </location>
</feature>
<dbReference type="SUPFAM" id="SSF58014">
    <property type="entry name" value="Coiled-coil domain of nucleotide exchange factor GrpE"/>
    <property type="match status" value="1"/>
</dbReference>
<comment type="similarity">
    <text evidence="2 10 12">Belongs to the GrpE family.</text>
</comment>
<feature type="coiled-coil region" evidence="13">
    <location>
        <begin position="63"/>
        <end position="97"/>
    </location>
</feature>
<evidence type="ECO:0000256" key="14">
    <source>
        <dbReference type="SAM" id="MobiDB-lite"/>
    </source>
</evidence>
<dbReference type="PROSITE" id="PS01071">
    <property type="entry name" value="GRPE"/>
    <property type="match status" value="1"/>
</dbReference>
<dbReference type="CDD" id="cd00446">
    <property type="entry name" value="GrpE"/>
    <property type="match status" value="1"/>
</dbReference>
<keyword evidence="5 10" id="KW-0346">Stress response</keyword>
<evidence type="ECO:0000256" key="4">
    <source>
        <dbReference type="ARBA" id="ARBA00022490"/>
    </source>
</evidence>
<keyword evidence="6 10" id="KW-0143">Chaperone</keyword>
<protein>
    <recommendedName>
        <fullName evidence="8 10">Protein GrpE</fullName>
    </recommendedName>
    <alternativeName>
        <fullName evidence="9 10">HSP-70 cofactor</fullName>
    </alternativeName>
</protein>
<dbReference type="GO" id="GO:0000774">
    <property type="term" value="F:adenyl-nucleotide exchange factor activity"/>
    <property type="evidence" value="ECO:0007669"/>
    <property type="project" value="InterPro"/>
</dbReference>
<keyword evidence="13" id="KW-0175">Coiled coil</keyword>
<dbReference type="InterPro" id="IPR013805">
    <property type="entry name" value="GrpE_CC"/>
</dbReference>
<evidence type="ECO:0000256" key="10">
    <source>
        <dbReference type="HAMAP-Rule" id="MF_01151"/>
    </source>
</evidence>
<evidence type="ECO:0000256" key="1">
    <source>
        <dbReference type="ARBA" id="ARBA00004496"/>
    </source>
</evidence>
<evidence type="ECO:0000256" key="9">
    <source>
        <dbReference type="ARBA" id="ARBA00076414"/>
    </source>
</evidence>
<evidence type="ECO:0000256" key="2">
    <source>
        <dbReference type="ARBA" id="ARBA00009054"/>
    </source>
</evidence>
<feature type="compositionally biased region" description="Basic and acidic residues" evidence="14">
    <location>
        <begin position="39"/>
        <end position="48"/>
    </location>
</feature>
<dbReference type="Gene3D" id="3.90.20.20">
    <property type="match status" value="1"/>
</dbReference>
<dbReference type="Pfam" id="PF01025">
    <property type="entry name" value="GrpE"/>
    <property type="match status" value="1"/>
</dbReference>
<accession>A0A8J3YUI6</accession>
<dbReference type="GO" id="GO:0051087">
    <property type="term" value="F:protein-folding chaperone binding"/>
    <property type="evidence" value="ECO:0007669"/>
    <property type="project" value="InterPro"/>
</dbReference>
<evidence type="ECO:0000256" key="13">
    <source>
        <dbReference type="SAM" id="Coils"/>
    </source>
</evidence>
<dbReference type="Proteomes" id="UP000619260">
    <property type="component" value="Unassembled WGS sequence"/>
</dbReference>
<dbReference type="PRINTS" id="PR00773">
    <property type="entry name" value="GRPEPROTEIN"/>
</dbReference>
<dbReference type="NCBIfam" id="NF010761">
    <property type="entry name" value="PRK14164.1"/>
    <property type="match status" value="1"/>
</dbReference>
<dbReference type="AlphaFoldDB" id="A0A8J3YUI6"/>
<evidence type="ECO:0000256" key="8">
    <source>
        <dbReference type="ARBA" id="ARBA00072274"/>
    </source>
</evidence>
<dbReference type="HAMAP" id="MF_01151">
    <property type="entry name" value="GrpE"/>
    <property type="match status" value="1"/>
</dbReference>
<dbReference type="InterPro" id="IPR009012">
    <property type="entry name" value="GrpE_head"/>
</dbReference>
<dbReference type="Gene3D" id="2.30.22.10">
    <property type="entry name" value="Head domain of nucleotide exchange factor GrpE"/>
    <property type="match status" value="1"/>
</dbReference>
<evidence type="ECO:0000313" key="15">
    <source>
        <dbReference type="EMBL" id="GIJ50763.1"/>
    </source>
</evidence>
<reference evidence="15" key="1">
    <citation type="submission" date="2021-01" db="EMBL/GenBank/DDBJ databases">
        <title>Whole genome shotgun sequence of Virgisporangium aliadipatigenens NBRC 105644.</title>
        <authorList>
            <person name="Komaki H."/>
            <person name="Tamura T."/>
        </authorList>
    </citation>
    <scope>NUCLEOTIDE SEQUENCE</scope>
    <source>
        <strain evidence="15">NBRC 105644</strain>
    </source>
</reference>
<evidence type="ECO:0000256" key="12">
    <source>
        <dbReference type="RuleBase" id="RU004478"/>
    </source>
</evidence>
<comment type="subunit">
    <text evidence="3 10">Homodimer.</text>
</comment>
<evidence type="ECO:0000256" key="11">
    <source>
        <dbReference type="RuleBase" id="RU000639"/>
    </source>
</evidence>
<comment type="subcellular location">
    <subcellularLocation>
        <location evidence="1 10">Cytoplasm</location>
    </subcellularLocation>
</comment>
<proteinExistence type="inferred from homology"/>
<dbReference type="GO" id="GO:0006457">
    <property type="term" value="P:protein folding"/>
    <property type="evidence" value="ECO:0007669"/>
    <property type="project" value="InterPro"/>
</dbReference>
<gene>
    <name evidence="10" type="primary">grpE</name>
    <name evidence="15" type="ORF">Val02_76490</name>
</gene>
<sequence>MTDAPRDADKGVTDDAAKADEVDADAKDVTESADSVTDPAEKEAKEAEPEAAPAAEKDGPAELAKVRTQLEERTKDLQRITAEYANYRKRVERDKALVVEQASGNVLAALLPVLDDLDRARDHGDLTGPFAAVADQLVAAVGKFGLTPFGEEGDPFDPTRHEAVAHSTSADVTEPTCVTVMRRGYLLGERLLRPALVGVADPE</sequence>
<dbReference type="EMBL" id="BOPF01000039">
    <property type="protein sequence ID" value="GIJ50763.1"/>
    <property type="molecule type" value="Genomic_DNA"/>
</dbReference>
<dbReference type="GO" id="GO:0051082">
    <property type="term" value="F:unfolded protein binding"/>
    <property type="evidence" value="ECO:0007669"/>
    <property type="project" value="TreeGrafter"/>
</dbReference>
<keyword evidence="16" id="KW-1185">Reference proteome</keyword>
<comment type="function">
    <text evidence="7 10 11">Participates actively in the response to hyperosmotic and heat shock by preventing the aggregation of stress-denatured proteins, in association with DnaK and GrpE. It is the nucleotide exchange factor for DnaK and may function as a thermosensor. Unfolded proteins bind initially to DnaJ; upon interaction with the DnaJ-bound protein, DnaK hydrolyzes its bound ATP, resulting in the formation of a stable complex. GrpE releases ADP from DnaK; ATP binding to DnaK triggers the release of the substrate protein, thus completing the reaction cycle. Several rounds of ATP-dependent interactions between DnaJ, DnaK and GrpE are required for fully efficient folding.</text>
</comment>
<dbReference type="GO" id="GO:0005737">
    <property type="term" value="C:cytoplasm"/>
    <property type="evidence" value="ECO:0007669"/>
    <property type="project" value="UniProtKB-SubCell"/>
</dbReference>
<evidence type="ECO:0000256" key="6">
    <source>
        <dbReference type="ARBA" id="ARBA00023186"/>
    </source>
</evidence>
<organism evidence="15 16">
    <name type="scientific">Virgisporangium aliadipatigenens</name>
    <dbReference type="NCBI Taxonomy" id="741659"/>
    <lineage>
        <taxon>Bacteria</taxon>
        <taxon>Bacillati</taxon>
        <taxon>Actinomycetota</taxon>
        <taxon>Actinomycetes</taxon>
        <taxon>Micromonosporales</taxon>
        <taxon>Micromonosporaceae</taxon>
        <taxon>Virgisporangium</taxon>
    </lineage>
</organism>
<evidence type="ECO:0000313" key="16">
    <source>
        <dbReference type="Proteomes" id="UP000619260"/>
    </source>
</evidence>
<dbReference type="GO" id="GO:0042803">
    <property type="term" value="F:protein homodimerization activity"/>
    <property type="evidence" value="ECO:0007669"/>
    <property type="project" value="InterPro"/>
</dbReference>
<evidence type="ECO:0000256" key="7">
    <source>
        <dbReference type="ARBA" id="ARBA00053401"/>
    </source>
</evidence>
<dbReference type="InterPro" id="IPR000740">
    <property type="entry name" value="GrpE"/>
</dbReference>
<dbReference type="PANTHER" id="PTHR21237">
    <property type="entry name" value="GRPE PROTEIN"/>
    <property type="match status" value="1"/>
</dbReference>